<evidence type="ECO:0000313" key="1">
    <source>
        <dbReference type="EMBL" id="MBS9479028.1"/>
    </source>
</evidence>
<evidence type="ECO:0008006" key="3">
    <source>
        <dbReference type="Google" id="ProtNLM"/>
    </source>
</evidence>
<comment type="caution">
    <text evidence="1">The sequence shown here is derived from an EMBL/GenBank/DDBJ whole genome shotgun (WGS) entry which is preliminary data.</text>
</comment>
<dbReference type="EMBL" id="JAHCQH010000022">
    <property type="protein sequence ID" value="MBS9479028.1"/>
    <property type="molecule type" value="Genomic_DNA"/>
</dbReference>
<evidence type="ECO:0000313" key="2">
    <source>
        <dbReference type="Proteomes" id="UP001166585"/>
    </source>
</evidence>
<dbReference type="SUPFAM" id="SSF54631">
    <property type="entry name" value="CBS-domain pair"/>
    <property type="match status" value="1"/>
</dbReference>
<dbReference type="Gene3D" id="3.10.580.10">
    <property type="entry name" value="CBS-domain"/>
    <property type="match status" value="1"/>
</dbReference>
<name>A0ABS5RBI1_9HYPH</name>
<dbReference type="Proteomes" id="UP001166585">
    <property type="component" value="Unassembled WGS sequence"/>
</dbReference>
<sequence length="136" mass="14632">MALLVRDILCRDAMRIVEFAADAPIESAVALMGFVGLPALVLIDCRRRAVALLTERDIVDYFARPGFKTACRAALVARSAPNDELPQCSSCDRLSTVMQRMNEENLRAVLVVEGGVGLGLLTQDAVAAAIAKVETE</sequence>
<keyword evidence="2" id="KW-1185">Reference proteome</keyword>
<accession>A0ABS5RBI1</accession>
<organism evidence="1 2">
    <name type="scientific">Ancylobacter radicis</name>
    <dbReference type="NCBI Taxonomy" id="2836179"/>
    <lineage>
        <taxon>Bacteria</taxon>
        <taxon>Pseudomonadati</taxon>
        <taxon>Pseudomonadota</taxon>
        <taxon>Alphaproteobacteria</taxon>
        <taxon>Hyphomicrobiales</taxon>
        <taxon>Xanthobacteraceae</taxon>
        <taxon>Ancylobacter</taxon>
    </lineage>
</organism>
<dbReference type="InterPro" id="IPR046342">
    <property type="entry name" value="CBS_dom_sf"/>
</dbReference>
<dbReference type="RefSeq" id="WP_213757001.1">
    <property type="nucleotide sequence ID" value="NZ_JAHCQH010000022.1"/>
</dbReference>
<reference evidence="1" key="1">
    <citation type="submission" date="2021-05" db="EMBL/GenBank/DDBJ databases">
        <authorList>
            <person name="Sun Q."/>
            <person name="Inoue M."/>
        </authorList>
    </citation>
    <scope>NUCLEOTIDE SEQUENCE</scope>
    <source>
        <strain evidence="1">VKM B-3255</strain>
    </source>
</reference>
<protein>
    <recommendedName>
        <fullName evidence="3">CBS domain-containing protein</fullName>
    </recommendedName>
</protein>
<proteinExistence type="predicted"/>
<gene>
    <name evidence="1" type="ORF">KIP89_18125</name>
</gene>